<name>A0ABS2G6Z5_9FIRM</name>
<accession>A0ABS2G6Z5</accession>
<comment type="caution">
    <text evidence="2">The sequence shown here is derived from an EMBL/GenBank/DDBJ whole genome shotgun (WGS) entry which is preliminary data.</text>
</comment>
<proteinExistence type="predicted"/>
<protein>
    <recommendedName>
        <fullName evidence="1">N-acetyltransferase domain-containing protein</fullName>
    </recommendedName>
</protein>
<dbReference type="SUPFAM" id="SSF55729">
    <property type="entry name" value="Acyl-CoA N-acyltransferases (Nat)"/>
    <property type="match status" value="1"/>
</dbReference>
<sequence>MILLTIQEESGFAGFFVLAVCQDLMLVDYFAVAAGKRDRGIGSQALGLLRRRCPGKKIFLEIETEDASAENAAQRKKRKLFYLRNGMKETGICWRLFGVEMEILSFSDLSREESARMYAFLYGRFWFLPIRPV</sequence>
<dbReference type="InterPro" id="IPR016181">
    <property type="entry name" value="Acyl_CoA_acyltransferase"/>
</dbReference>
<gene>
    <name evidence="2" type="ORF">H9X83_01360</name>
</gene>
<evidence type="ECO:0000313" key="2">
    <source>
        <dbReference type="EMBL" id="MBM6876810.1"/>
    </source>
</evidence>
<feature type="domain" description="N-acetyltransferase" evidence="1">
    <location>
        <begin position="1"/>
        <end position="122"/>
    </location>
</feature>
<dbReference type="InterPro" id="IPR000182">
    <property type="entry name" value="GNAT_dom"/>
</dbReference>
<dbReference type="RefSeq" id="WP_205132283.1">
    <property type="nucleotide sequence ID" value="NZ_JACSNT010000001.1"/>
</dbReference>
<evidence type="ECO:0000313" key="3">
    <source>
        <dbReference type="Proteomes" id="UP000729290"/>
    </source>
</evidence>
<dbReference type="Proteomes" id="UP000729290">
    <property type="component" value="Unassembled WGS sequence"/>
</dbReference>
<dbReference type="PROSITE" id="PS51186">
    <property type="entry name" value="GNAT"/>
    <property type="match status" value="1"/>
</dbReference>
<keyword evidence="3" id="KW-1185">Reference proteome</keyword>
<dbReference type="Gene3D" id="3.40.630.30">
    <property type="match status" value="1"/>
</dbReference>
<organism evidence="2 3">
    <name type="scientific">Anaerotignum lactatifermentans</name>
    <dbReference type="NCBI Taxonomy" id="160404"/>
    <lineage>
        <taxon>Bacteria</taxon>
        <taxon>Bacillati</taxon>
        <taxon>Bacillota</taxon>
        <taxon>Clostridia</taxon>
        <taxon>Lachnospirales</taxon>
        <taxon>Anaerotignaceae</taxon>
        <taxon>Anaerotignum</taxon>
    </lineage>
</organism>
<dbReference type="EMBL" id="JACSNV010000001">
    <property type="protein sequence ID" value="MBM6876810.1"/>
    <property type="molecule type" value="Genomic_DNA"/>
</dbReference>
<reference evidence="2 3" key="1">
    <citation type="journal article" date="2021" name="Sci. Rep.">
        <title>The distribution of antibiotic resistance genes in chicken gut microbiota commensals.</title>
        <authorList>
            <person name="Juricova H."/>
            <person name="Matiasovicova J."/>
            <person name="Kubasova T."/>
            <person name="Cejkova D."/>
            <person name="Rychlik I."/>
        </authorList>
    </citation>
    <scope>NUCLEOTIDE SEQUENCE [LARGE SCALE GENOMIC DNA]</scope>
    <source>
        <strain evidence="2 3">An431b</strain>
    </source>
</reference>
<evidence type="ECO:0000259" key="1">
    <source>
        <dbReference type="PROSITE" id="PS51186"/>
    </source>
</evidence>